<name>G9YGF8_9FIRM</name>
<accession>G9YGF8</accession>
<proteinExistence type="predicted"/>
<reference evidence="1 2" key="1">
    <citation type="submission" date="2011-08" db="EMBL/GenBank/DDBJ databases">
        <authorList>
            <person name="Weinstock G."/>
            <person name="Sodergren E."/>
            <person name="Clifton S."/>
            <person name="Fulton L."/>
            <person name="Fulton B."/>
            <person name="Courtney L."/>
            <person name="Fronick C."/>
            <person name="Harrison M."/>
            <person name="Strong C."/>
            <person name="Farmer C."/>
            <person name="Delahaunty K."/>
            <person name="Markovic C."/>
            <person name="Hall O."/>
            <person name="Minx P."/>
            <person name="Tomlinson C."/>
            <person name="Mitreva M."/>
            <person name="Hou S."/>
            <person name="Chen J."/>
            <person name="Wollam A."/>
            <person name="Pepin K.H."/>
            <person name="Johnson M."/>
            <person name="Bhonagiri V."/>
            <person name="Zhang X."/>
            <person name="Suruliraj S."/>
            <person name="Warren W."/>
            <person name="Chinwalla A."/>
            <person name="Mardis E.R."/>
            <person name="Wilson R.K."/>
        </authorList>
    </citation>
    <scope>NUCLEOTIDE SEQUENCE [LARGE SCALE GENOMIC DNA]</scope>
    <source>
        <strain evidence="1 2">F0357</strain>
    </source>
</reference>
<dbReference type="STRING" id="861450.HMPREF0080_00722"/>
<protein>
    <submittedName>
        <fullName evidence="1">Uncharacterized protein</fullName>
    </submittedName>
</protein>
<sequence>MGSIPTPSRHLPIQAGPPPGLFYLVAGSGFCCPDLPGML</sequence>
<gene>
    <name evidence="1" type="ORF">HMPREF0080_00722</name>
</gene>
<evidence type="ECO:0000313" key="2">
    <source>
        <dbReference type="Proteomes" id="UP000005481"/>
    </source>
</evidence>
<keyword evidence="2" id="KW-1185">Reference proteome</keyword>
<dbReference type="EMBL" id="AGCJ01000023">
    <property type="protein sequence ID" value="EHM42180.1"/>
    <property type="molecule type" value="Genomic_DNA"/>
</dbReference>
<dbReference type="AlphaFoldDB" id="G9YGF8"/>
<dbReference type="Proteomes" id="UP000005481">
    <property type="component" value="Unassembled WGS sequence"/>
</dbReference>
<dbReference type="HOGENOM" id="CLU_3303787_0_0_9"/>
<evidence type="ECO:0000313" key="1">
    <source>
        <dbReference type="EMBL" id="EHM42180.1"/>
    </source>
</evidence>
<organism evidence="1 2">
    <name type="scientific">Anaeroglobus geminatus F0357</name>
    <dbReference type="NCBI Taxonomy" id="861450"/>
    <lineage>
        <taxon>Bacteria</taxon>
        <taxon>Bacillati</taxon>
        <taxon>Bacillota</taxon>
        <taxon>Negativicutes</taxon>
        <taxon>Veillonellales</taxon>
        <taxon>Veillonellaceae</taxon>
        <taxon>Anaeroglobus</taxon>
    </lineage>
</organism>
<comment type="caution">
    <text evidence="1">The sequence shown here is derived from an EMBL/GenBank/DDBJ whole genome shotgun (WGS) entry which is preliminary data.</text>
</comment>